<evidence type="ECO:0000313" key="4">
    <source>
        <dbReference type="Proteomes" id="UP000266292"/>
    </source>
</evidence>
<dbReference type="InterPro" id="IPR003736">
    <property type="entry name" value="PAAI_dom"/>
</dbReference>
<dbReference type="InterPro" id="IPR006683">
    <property type="entry name" value="Thioestr_dom"/>
</dbReference>
<dbReference type="RefSeq" id="WP_025607400.1">
    <property type="nucleotide sequence ID" value="NZ_CP021235.1"/>
</dbReference>
<reference evidence="4" key="1">
    <citation type="submission" date="2017-05" db="EMBL/GenBank/DDBJ databases">
        <authorList>
            <person name="Ray J."/>
            <person name="Price M."/>
            <person name="Deutschbauer A."/>
        </authorList>
    </citation>
    <scope>NUCLEOTIDE SEQUENCE [LARGE SCALE GENOMIC DNA]</scope>
    <source>
        <strain evidence="4">DSM 19842</strain>
    </source>
</reference>
<keyword evidence="4" id="KW-1185">Reference proteome</keyword>
<dbReference type="EMBL" id="CP021235">
    <property type="protein sequence ID" value="ARS36064.1"/>
    <property type="molecule type" value="Genomic_DNA"/>
</dbReference>
<protein>
    <submittedName>
        <fullName evidence="3">Thioesterase</fullName>
    </submittedName>
</protein>
<name>A0A1X9YTB9_9BACT</name>
<dbReference type="KEGG" id="pact:CA264_11820"/>
<feature type="domain" description="Thioesterase" evidence="2">
    <location>
        <begin position="51"/>
        <end position="125"/>
    </location>
</feature>
<dbReference type="OrthoDB" id="344730at2"/>
<keyword evidence="1" id="KW-0378">Hydrolase</keyword>
<organism evidence="3 4">
    <name type="scientific">Pontibacter actiniarum</name>
    <dbReference type="NCBI Taxonomy" id="323450"/>
    <lineage>
        <taxon>Bacteria</taxon>
        <taxon>Pseudomonadati</taxon>
        <taxon>Bacteroidota</taxon>
        <taxon>Cytophagia</taxon>
        <taxon>Cytophagales</taxon>
        <taxon>Hymenobacteraceae</taxon>
        <taxon>Pontibacter</taxon>
    </lineage>
</organism>
<dbReference type="SUPFAM" id="SSF54637">
    <property type="entry name" value="Thioesterase/thiol ester dehydrase-isomerase"/>
    <property type="match status" value="1"/>
</dbReference>
<dbReference type="NCBIfam" id="TIGR00369">
    <property type="entry name" value="unchar_dom_1"/>
    <property type="match status" value="1"/>
</dbReference>
<dbReference type="STRING" id="709015.GCA_000472485_02393"/>
<dbReference type="Proteomes" id="UP000266292">
    <property type="component" value="Chromosome"/>
</dbReference>
<accession>A0A1X9YTB9</accession>
<evidence type="ECO:0000313" key="3">
    <source>
        <dbReference type="EMBL" id="ARS36064.1"/>
    </source>
</evidence>
<dbReference type="InterPro" id="IPR029069">
    <property type="entry name" value="HotDog_dom_sf"/>
</dbReference>
<evidence type="ECO:0000259" key="2">
    <source>
        <dbReference type="Pfam" id="PF03061"/>
    </source>
</evidence>
<dbReference type="GO" id="GO:0016289">
    <property type="term" value="F:acyl-CoA hydrolase activity"/>
    <property type="evidence" value="ECO:0007669"/>
    <property type="project" value="UniProtKB-ARBA"/>
</dbReference>
<evidence type="ECO:0000256" key="1">
    <source>
        <dbReference type="ARBA" id="ARBA00022801"/>
    </source>
</evidence>
<gene>
    <name evidence="3" type="ORF">CA264_11820</name>
</gene>
<dbReference type="CDD" id="cd03443">
    <property type="entry name" value="PaaI_thioesterase"/>
    <property type="match status" value="1"/>
</dbReference>
<dbReference type="AlphaFoldDB" id="A0A1X9YTB9"/>
<sequence length="148" mass="16510">MQHQEHYQRLERLYHRAHVQELFSGSSISVCHSRAEITLPIQEAYFHGAKAIHGAVYFKLLDDASYFAVASVVRDMFIVTSSFQLNLLRPVNSGVLKAVGTLRSQGRSLFVAEATLYNAQGKEVAFGTGQFMKTAQPLNQLEGYADSQ</sequence>
<dbReference type="Pfam" id="PF03061">
    <property type="entry name" value="4HBT"/>
    <property type="match status" value="1"/>
</dbReference>
<dbReference type="Gene3D" id="3.10.129.10">
    <property type="entry name" value="Hotdog Thioesterase"/>
    <property type="match status" value="1"/>
</dbReference>
<proteinExistence type="predicted"/>